<dbReference type="InterPro" id="IPR050346">
    <property type="entry name" value="FMO-like"/>
</dbReference>
<dbReference type="GO" id="GO:0050660">
    <property type="term" value="F:flavin adenine dinucleotide binding"/>
    <property type="evidence" value="ECO:0007669"/>
    <property type="project" value="InterPro"/>
</dbReference>
<dbReference type="SUPFAM" id="SSF51905">
    <property type="entry name" value="FAD/NAD(P)-binding domain"/>
    <property type="match status" value="2"/>
</dbReference>
<dbReference type="InterPro" id="IPR000960">
    <property type="entry name" value="Flavin_mOase"/>
</dbReference>
<protein>
    <recommendedName>
        <fullName evidence="9">Flavin-containing monooxygenase</fullName>
    </recommendedName>
</protein>
<evidence type="ECO:0000313" key="8">
    <source>
        <dbReference type="Proteomes" id="UP001295684"/>
    </source>
</evidence>
<dbReference type="GO" id="GO:0004499">
    <property type="term" value="F:N,N-dimethylaniline monooxygenase activity"/>
    <property type="evidence" value="ECO:0007669"/>
    <property type="project" value="InterPro"/>
</dbReference>
<evidence type="ECO:0000256" key="1">
    <source>
        <dbReference type="ARBA" id="ARBA00001974"/>
    </source>
</evidence>
<organism evidence="7 8">
    <name type="scientific">Euplotes crassus</name>
    <dbReference type="NCBI Taxonomy" id="5936"/>
    <lineage>
        <taxon>Eukaryota</taxon>
        <taxon>Sar</taxon>
        <taxon>Alveolata</taxon>
        <taxon>Ciliophora</taxon>
        <taxon>Intramacronucleata</taxon>
        <taxon>Spirotrichea</taxon>
        <taxon>Hypotrichia</taxon>
        <taxon>Euplotida</taxon>
        <taxon>Euplotidae</taxon>
        <taxon>Moneuplotes</taxon>
    </lineage>
</organism>
<keyword evidence="8" id="KW-1185">Reference proteome</keyword>
<evidence type="ECO:0000256" key="4">
    <source>
        <dbReference type="ARBA" id="ARBA00022827"/>
    </source>
</evidence>
<comment type="similarity">
    <text evidence="2">Belongs to the FMO family.</text>
</comment>
<evidence type="ECO:0000256" key="6">
    <source>
        <dbReference type="ARBA" id="ARBA00023002"/>
    </source>
</evidence>
<dbReference type="Proteomes" id="UP001295684">
    <property type="component" value="Unassembled WGS sequence"/>
</dbReference>
<accession>A0AAD1XA85</accession>
<dbReference type="GO" id="GO:0050661">
    <property type="term" value="F:NADP binding"/>
    <property type="evidence" value="ECO:0007669"/>
    <property type="project" value="InterPro"/>
</dbReference>
<keyword evidence="5" id="KW-0521">NADP</keyword>
<dbReference type="Gene3D" id="3.50.50.60">
    <property type="entry name" value="FAD/NAD(P)-binding domain"/>
    <property type="match status" value="2"/>
</dbReference>
<evidence type="ECO:0000256" key="3">
    <source>
        <dbReference type="ARBA" id="ARBA00022630"/>
    </source>
</evidence>
<dbReference type="AlphaFoldDB" id="A0AAD1XA85"/>
<proteinExistence type="inferred from homology"/>
<dbReference type="PIRSF" id="PIRSF000332">
    <property type="entry name" value="FMO"/>
    <property type="match status" value="1"/>
</dbReference>
<keyword evidence="4" id="KW-0274">FAD</keyword>
<keyword evidence="3" id="KW-0285">Flavoprotein</keyword>
<dbReference type="PANTHER" id="PTHR23023">
    <property type="entry name" value="DIMETHYLANILINE MONOOXYGENASE"/>
    <property type="match status" value="1"/>
</dbReference>
<dbReference type="FunFam" id="3.50.50.60:FF:000023">
    <property type="entry name" value="Dimethylaniline monooxygenase [N-oxide-forming]"/>
    <property type="match status" value="1"/>
</dbReference>
<evidence type="ECO:0000313" key="7">
    <source>
        <dbReference type="EMBL" id="CAI2366805.1"/>
    </source>
</evidence>
<name>A0AAD1XA85_EUPCR</name>
<evidence type="ECO:0000256" key="5">
    <source>
        <dbReference type="ARBA" id="ARBA00022857"/>
    </source>
</evidence>
<keyword evidence="6" id="KW-0560">Oxidoreductase</keyword>
<dbReference type="EMBL" id="CAMPGE010007886">
    <property type="protein sequence ID" value="CAI2366805.1"/>
    <property type="molecule type" value="Genomic_DNA"/>
</dbReference>
<sequence length="485" mass="56202">METVVKTDTSVLKGVPKVAIIGAGVSGLISARHLKDIAHIKVYESKQDIGGCWLYTEESERNHPDLDSNAYYKLYGNLHSSLYHNLLTNIPKECMTWKDHYHHEDTPYIMPSETFLEYIREYVDKFELTQYIEFNRAVTSLRRVEETEENSHKFKIEHVHTNTKEESEVVEEYFDYVMVCNGHFSTPKIPDFKGKDNFKGFQMHMHELRKMEPEDFDDKNVLIVGSCFSAHDLVINILFREDTKDLVHPKKVFITSRSTTLLEKSEDYKDIQNQNLLEIKSGNIDEIKEDSVVFGDGSEEQIDTIIYATGYKYSFPFIDPDQKIVEFDSKGTNGSYFGPLYKKMFCINEPNIFFIGVVERILIIHSTYERQILLAKEVIQGKITLPSKQEMLEDLASEIENHEKYGKDLSYFYRFNPAGYTYADYNKDLEALTSMEIDTTNYSALKPANEARSELMKAGNEVQIKNIDYSEYLDGIEFKPTSSTF</sequence>
<dbReference type="InterPro" id="IPR036188">
    <property type="entry name" value="FAD/NAD-bd_sf"/>
</dbReference>
<evidence type="ECO:0000256" key="2">
    <source>
        <dbReference type="ARBA" id="ARBA00009183"/>
    </source>
</evidence>
<reference evidence="7" key="1">
    <citation type="submission" date="2023-07" db="EMBL/GenBank/DDBJ databases">
        <authorList>
            <consortium name="AG Swart"/>
            <person name="Singh M."/>
            <person name="Singh A."/>
            <person name="Seah K."/>
            <person name="Emmerich C."/>
        </authorList>
    </citation>
    <scope>NUCLEOTIDE SEQUENCE</scope>
    <source>
        <strain evidence="7">DP1</strain>
    </source>
</reference>
<evidence type="ECO:0008006" key="9">
    <source>
        <dbReference type="Google" id="ProtNLM"/>
    </source>
</evidence>
<comment type="cofactor">
    <cofactor evidence="1">
        <name>FAD</name>
        <dbReference type="ChEBI" id="CHEBI:57692"/>
    </cofactor>
</comment>
<dbReference type="Pfam" id="PF00743">
    <property type="entry name" value="FMO-like"/>
    <property type="match status" value="2"/>
</dbReference>
<dbReference type="InterPro" id="IPR020946">
    <property type="entry name" value="Flavin_mOase-like"/>
</dbReference>
<gene>
    <name evidence="7" type="ORF">ECRASSUSDP1_LOCUS8079</name>
</gene>
<comment type="caution">
    <text evidence="7">The sequence shown here is derived from an EMBL/GenBank/DDBJ whole genome shotgun (WGS) entry which is preliminary data.</text>
</comment>